<dbReference type="EMBL" id="AP022565">
    <property type="protein sequence ID" value="BBX26374.1"/>
    <property type="molecule type" value="Genomic_DNA"/>
</dbReference>
<dbReference type="Gene3D" id="1.10.10.10">
    <property type="entry name" value="Winged helix-like DNA-binding domain superfamily/Winged helix DNA-binding domain"/>
    <property type="match status" value="1"/>
</dbReference>
<dbReference type="AlphaFoldDB" id="A0A6N4URT0"/>
<evidence type="ECO:0000313" key="3">
    <source>
        <dbReference type="Proteomes" id="UP000466906"/>
    </source>
</evidence>
<name>A0A6N4URT0_9MYCO</name>
<evidence type="ECO:0000313" key="2">
    <source>
        <dbReference type="EMBL" id="BBX26374.1"/>
    </source>
</evidence>
<feature type="region of interest" description="Disordered" evidence="1">
    <location>
        <begin position="1"/>
        <end position="23"/>
    </location>
</feature>
<dbReference type="InterPro" id="IPR036390">
    <property type="entry name" value="WH_DNA-bd_sf"/>
</dbReference>
<dbReference type="RefSeq" id="WP_163662485.1">
    <property type="nucleotide sequence ID" value="NZ_AP022565.1"/>
</dbReference>
<accession>A0A6N4URT0</accession>
<dbReference type="Pfam" id="PF13412">
    <property type="entry name" value="HTH_24"/>
    <property type="match status" value="1"/>
</dbReference>
<dbReference type="Proteomes" id="UP000466906">
    <property type="component" value="Chromosome"/>
</dbReference>
<dbReference type="KEGG" id="malv:MALV_14990"/>
<protein>
    <submittedName>
        <fullName evidence="2">ArsR family transcriptional regulator</fullName>
    </submittedName>
</protein>
<organism evidence="2 3">
    <name type="scientific">Mycolicibacterium alvei</name>
    <dbReference type="NCBI Taxonomy" id="67081"/>
    <lineage>
        <taxon>Bacteria</taxon>
        <taxon>Bacillati</taxon>
        <taxon>Actinomycetota</taxon>
        <taxon>Actinomycetes</taxon>
        <taxon>Mycobacteriales</taxon>
        <taxon>Mycobacteriaceae</taxon>
        <taxon>Mycolicibacterium</taxon>
    </lineage>
</organism>
<dbReference type="InterPro" id="IPR036388">
    <property type="entry name" value="WH-like_DNA-bd_sf"/>
</dbReference>
<reference evidence="2 3" key="1">
    <citation type="journal article" date="2019" name="Emerg. Microbes Infect.">
        <title>Comprehensive subspecies identification of 175 nontuberculous mycobacteria species based on 7547 genomic profiles.</title>
        <authorList>
            <person name="Matsumoto Y."/>
            <person name="Kinjo T."/>
            <person name="Motooka D."/>
            <person name="Nabeya D."/>
            <person name="Jung N."/>
            <person name="Uechi K."/>
            <person name="Horii T."/>
            <person name="Iida T."/>
            <person name="Fujita J."/>
            <person name="Nakamura S."/>
        </authorList>
    </citation>
    <scope>NUCLEOTIDE SEQUENCE [LARGE SCALE GENOMIC DNA]</scope>
    <source>
        <strain evidence="2 3">JCM 12272</strain>
    </source>
</reference>
<proteinExistence type="predicted"/>
<gene>
    <name evidence="2" type="ORF">MALV_14990</name>
</gene>
<keyword evidence="3" id="KW-1185">Reference proteome</keyword>
<evidence type="ECO:0000256" key="1">
    <source>
        <dbReference type="SAM" id="MobiDB-lite"/>
    </source>
</evidence>
<sequence>MGEEADSKSGRSRRDRLPRNGQRERVLQMVRADGGVIDAVELATRIGLHVTTVRFHLDALCDEGAIERTRISRDGVGRPRTGYRAVEERLDYRILAEMLAMELGDTVEERARRAQHIGRSWADRIAGLRAQTVPTPGDTETESVGDQLDRKANLATAVFDRMGFGPELAAESEPTASLSADSAQIVARERVIRLRACPVRELSRAHPEVGCAIHLGLLQGLLDHAAAPAGQPDPPQRALFGRLDPFVEPDLCIARLHASPSSTRDRSDKTATETS</sequence>
<dbReference type="SUPFAM" id="SSF46785">
    <property type="entry name" value="Winged helix' DNA-binding domain"/>
    <property type="match status" value="1"/>
</dbReference>